<dbReference type="PANTHER" id="PTHR43827:SF13">
    <property type="entry name" value="ALDO_KETO REDUCTASE FAMILY PROTEIN"/>
    <property type="match status" value="1"/>
</dbReference>
<dbReference type="InterPro" id="IPR018170">
    <property type="entry name" value="Aldo/ket_reductase_CS"/>
</dbReference>
<evidence type="ECO:0000256" key="1">
    <source>
        <dbReference type="ARBA" id="ARBA00007905"/>
    </source>
</evidence>
<dbReference type="PROSITE" id="PS00798">
    <property type="entry name" value="ALDOKETO_REDUCTASE_1"/>
    <property type="match status" value="1"/>
</dbReference>
<feature type="site" description="Lowers pKa of active site Tyr" evidence="5">
    <location>
        <position position="79"/>
    </location>
</feature>
<dbReference type="PROSITE" id="PS00063">
    <property type="entry name" value="ALDOKETO_REDUCTASE_3"/>
    <property type="match status" value="1"/>
</dbReference>
<feature type="domain" description="NADP-dependent oxidoreductase" evidence="6">
    <location>
        <begin position="36"/>
        <end position="267"/>
    </location>
</feature>
<dbReference type="InterPro" id="IPR036812">
    <property type="entry name" value="NAD(P)_OxRdtase_dom_sf"/>
</dbReference>
<dbReference type="InterPro" id="IPR020471">
    <property type="entry name" value="AKR"/>
</dbReference>
<dbReference type="InterPro" id="IPR023210">
    <property type="entry name" value="NADP_OxRdtase_dom"/>
</dbReference>
<feature type="binding site" evidence="4">
    <location>
        <position position="114"/>
    </location>
    <ligand>
        <name>substrate</name>
    </ligand>
</feature>
<gene>
    <name evidence="7" type="ORF">VFPBJ_11334</name>
</gene>
<dbReference type="EMBL" id="LSBH01000020">
    <property type="protein sequence ID" value="OAQ63736.1"/>
    <property type="molecule type" value="Genomic_DNA"/>
</dbReference>
<dbReference type="Pfam" id="PF00248">
    <property type="entry name" value="Aldo_ket_red"/>
    <property type="match status" value="1"/>
</dbReference>
<dbReference type="Proteomes" id="UP000078240">
    <property type="component" value="Unassembled WGS sequence"/>
</dbReference>
<comment type="similarity">
    <text evidence="1">Belongs to the aldo/keto reductase family.</text>
</comment>
<evidence type="ECO:0000256" key="5">
    <source>
        <dbReference type="PIRSR" id="PIRSR000097-3"/>
    </source>
</evidence>
<comment type="caution">
    <text evidence="7">The sequence shown here is derived from an EMBL/GenBank/DDBJ whole genome shotgun (WGS) entry which is preliminary data.</text>
</comment>
<evidence type="ECO:0000313" key="7">
    <source>
        <dbReference type="EMBL" id="OAQ63736.1"/>
    </source>
</evidence>
<evidence type="ECO:0000256" key="4">
    <source>
        <dbReference type="PIRSR" id="PIRSR000097-2"/>
    </source>
</evidence>
<evidence type="ECO:0000256" key="2">
    <source>
        <dbReference type="ARBA" id="ARBA00023002"/>
    </source>
</evidence>
<dbReference type="CDD" id="cd19071">
    <property type="entry name" value="AKR_AKR1-5-like"/>
    <property type="match status" value="1"/>
</dbReference>
<feature type="active site" description="Proton donor" evidence="3">
    <location>
        <position position="54"/>
    </location>
</feature>
<protein>
    <submittedName>
        <fullName evidence="7">Alcohol dehydrogenase</fullName>
    </submittedName>
</protein>
<dbReference type="FunFam" id="3.20.20.100:FF:000015">
    <property type="entry name" value="Oxidoreductase, aldo/keto reductase family"/>
    <property type="match status" value="1"/>
</dbReference>
<dbReference type="AlphaFoldDB" id="A0A179FE21"/>
<dbReference type="SUPFAM" id="SSF51430">
    <property type="entry name" value="NAD(P)-linked oxidoreductase"/>
    <property type="match status" value="1"/>
</dbReference>
<keyword evidence="2" id="KW-0560">Oxidoreductase</keyword>
<name>A0A179FE21_PURLI</name>
<dbReference type="Gene3D" id="3.20.20.100">
    <property type="entry name" value="NADP-dependent oxidoreductase domain"/>
    <property type="match status" value="1"/>
</dbReference>
<reference evidence="7 8" key="1">
    <citation type="submission" date="2016-01" db="EMBL/GenBank/DDBJ databases">
        <title>Biosynthesis of antibiotic leucinostatins and their inhibition on Phytophthora in bio-control Purpureocillium lilacinum.</title>
        <authorList>
            <person name="Wang G."/>
            <person name="Liu Z."/>
            <person name="Lin R."/>
            <person name="Li E."/>
            <person name="Mao Z."/>
            <person name="Ling J."/>
            <person name="Yin W."/>
            <person name="Xie B."/>
        </authorList>
    </citation>
    <scope>NUCLEOTIDE SEQUENCE [LARGE SCALE GENOMIC DNA]</scope>
    <source>
        <strain evidence="7">PLBJ-1</strain>
    </source>
</reference>
<evidence type="ECO:0000256" key="3">
    <source>
        <dbReference type="PIRSR" id="PIRSR000097-1"/>
    </source>
</evidence>
<evidence type="ECO:0000313" key="8">
    <source>
        <dbReference type="Proteomes" id="UP000078240"/>
    </source>
</evidence>
<evidence type="ECO:0000259" key="6">
    <source>
        <dbReference type="Pfam" id="PF00248"/>
    </source>
</evidence>
<dbReference type="PRINTS" id="PR00069">
    <property type="entry name" value="ALDKETRDTASE"/>
</dbReference>
<sequence>MSERTLQDTLTLANTVKIPQLGFGVYKSPESVCTRSCHTALENGYRHIDTAQFYGNEAQVGRAVQSSTVPRQDVYITTKVLVAEDSVEKTLEKCVDSVAKLDPDSGYVDLFLIHSPNPGAAKRKVMWQALEKLHELGKAKSIGVSNFGIKHIEELKEYATVWPPHVNQIELHPWLQQRDIVEYCHNHGIVVEAYCPLVRNTRADNPTLAKVANKHSVSPNQVLVRYSLQKGWVPLPKSDTPERIATNAKVFGFALGDEDMAVLDGLDQGHAGAIVQPVDN</sequence>
<organism evidence="7 8">
    <name type="scientific">Purpureocillium lilacinum</name>
    <name type="common">Paecilomyces lilacinus</name>
    <dbReference type="NCBI Taxonomy" id="33203"/>
    <lineage>
        <taxon>Eukaryota</taxon>
        <taxon>Fungi</taxon>
        <taxon>Dikarya</taxon>
        <taxon>Ascomycota</taxon>
        <taxon>Pezizomycotina</taxon>
        <taxon>Sordariomycetes</taxon>
        <taxon>Hypocreomycetidae</taxon>
        <taxon>Hypocreales</taxon>
        <taxon>Ophiocordycipitaceae</taxon>
        <taxon>Purpureocillium</taxon>
    </lineage>
</organism>
<dbReference type="PIRSF" id="PIRSF000097">
    <property type="entry name" value="AKR"/>
    <property type="match status" value="1"/>
</dbReference>
<dbReference type="GO" id="GO:0016491">
    <property type="term" value="F:oxidoreductase activity"/>
    <property type="evidence" value="ECO:0007669"/>
    <property type="project" value="UniProtKB-KW"/>
</dbReference>
<dbReference type="PANTHER" id="PTHR43827">
    <property type="entry name" value="2,5-DIKETO-D-GLUCONIC ACID REDUCTASE"/>
    <property type="match status" value="1"/>
</dbReference>
<proteinExistence type="inferred from homology"/>
<accession>A0A179FE21</accession>
<dbReference type="PROSITE" id="PS00062">
    <property type="entry name" value="ALDOKETO_REDUCTASE_2"/>
    <property type="match status" value="1"/>
</dbReference>